<sequence length="443" mass="47989">MIACTSYGIDFKGNGHYFINKNSNESFTAVSEFYDCTGTANIILIAPDGDSFYCSDVPTTPDYTDAVTTCPIQKNQMYSGDWTLVLLDNNGNNTSFSAKRVLHLDVGEQVTSTVIPTITLSVTQTPTSVVNATITDLDSTTLLPSSVTSLASNAKTQTVTSYPPRETITTSSTATVKRTTTVFTYTIKTYTETKVCAAAFAAMSADPTAEPSLVAIAQAAVASASSAVVPARRFRIRRDVTKVMQVAKRHGVALAKRAPDSSTVTSTDTDTAHWSSITSSFTAVPVTQTAYNSHDYQTHYYHVEDYKDSYSNVCFSTSSAAKRANDLAVSKSPHMCPASTVREVKSLVILMLASMLCPNSKGRDHTAVVNTDVGIWKLCEDRALNMVRRINKWPLRVIMSLVLIQPFKVITKKSSDVGGATRNLSSTINTHLLTPDVPVVFPM</sequence>
<protein>
    <submittedName>
        <fullName evidence="1">Uncharacterized protein</fullName>
    </submittedName>
</protein>
<gene>
    <name evidence="1" type="ORF">D6D10_06154</name>
</gene>
<dbReference type="AlphaFoldDB" id="A0A4S9ETJ1"/>
<comment type="caution">
    <text evidence="1">The sequence shown here is derived from an EMBL/GenBank/DDBJ whole genome shotgun (WGS) entry which is preliminary data.</text>
</comment>
<dbReference type="Proteomes" id="UP000308953">
    <property type="component" value="Unassembled WGS sequence"/>
</dbReference>
<evidence type="ECO:0000313" key="2">
    <source>
        <dbReference type="Proteomes" id="UP000308953"/>
    </source>
</evidence>
<evidence type="ECO:0000313" key="1">
    <source>
        <dbReference type="EMBL" id="THX37083.1"/>
    </source>
</evidence>
<organism evidence="1 2">
    <name type="scientific">Aureobasidium pullulans</name>
    <name type="common">Black yeast</name>
    <name type="synonym">Pullularia pullulans</name>
    <dbReference type="NCBI Taxonomy" id="5580"/>
    <lineage>
        <taxon>Eukaryota</taxon>
        <taxon>Fungi</taxon>
        <taxon>Dikarya</taxon>
        <taxon>Ascomycota</taxon>
        <taxon>Pezizomycotina</taxon>
        <taxon>Dothideomycetes</taxon>
        <taxon>Dothideomycetidae</taxon>
        <taxon>Dothideales</taxon>
        <taxon>Saccotheciaceae</taxon>
        <taxon>Aureobasidium</taxon>
    </lineage>
</organism>
<dbReference type="EMBL" id="QZAV01000143">
    <property type="protein sequence ID" value="THX37083.1"/>
    <property type="molecule type" value="Genomic_DNA"/>
</dbReference>
<name>A0A4S9ETJ1_AURPU</name>
<reference evidence="1 2" key="1">
    <citation type="submission" date="2018-10" db="EMBL/GenBank/DDBJ databases">
        <title>Fifty Aureobasidium pullulans genomes reveal a recombining polyextremotolerant generalist.</title>
        <authorList>
            <person name="Gostincar C."/>
            <person name="Turk M."/>
            <person name="Zajc J."/>
            <person name="Gunde-Cimerman N."/>
        </authorList>
    </citation>
    <scope>NUCLEOTIDE SEQUENCE [LARGE SCALE GENOMIC DNA]</scope>
    <source>
        <strain evidence="1 2">EXF-9785</strain>
    </source>
</reference>
<accession>A0A4S9ETJ1</accession>
<proteinExistence type="predicted"/>